<protein>
    <submittedName>
        <fullName evidence="1">Uncharacterized protein</fullName>
    </submittedName>
</protein>
<evidence type="ECO:0000313" key="1">
    <source>
        <dbReference type="EMBL" id="QHT32710.1"/>
    </source>
</evidence>
<dbReference type="AlphaFoldDB" id="A0A6C0EWT8"/>
<sequence length="359" mass="41244">MTIYNAVAYGMCFHMFMSYFCPSHYKSFFINATFQTILFYSKCEMCIKHNILAIQKFPPIQFILNKIDDYSIQNVIDIEFIKDGLPIFTTNKEGIVSTIIDLDPDFCIYSDYSMYNINKKINKMIFNKDDNNTIDDFDYKLSTYSFISITMIIDSGLGDDASESYPLTFSGELYNYYLVNNTFNKKVLFYLLNKQHGVKYDDSTFTYKLNIIDDNVNMISLSEKDVLILKEDTYEICSQPDDLPIVDNINTFMCSSDVDMDTDIGANVGNISDNIKFLNINSPEISKARKVVDVTFTDISTSANANTPAVVPPENSIDILDNDSNEYINVKNEAEIDESVLYKIFKGVNKIYQKQYKKN</sequence>
<organism evidence="1">
    <name type="scientific">viral metagenome</name>
    <dbReference type="NCBI Taxonomy" id="1070528"/>
    <lineage>
        <taxon>unclassified sequences</taxon>
        <taxon>metagenomes</taxon>
        <taxon>organismal metagenomes</taxon>
    </lineage>
</organism>
<name>A0A6C0EWT8_9ZZZZ</name>
<proteinExistence type="predicted"/>
<dbReference type="EMBL" id="MN738947">
    <property type="protein sequence ID" value="QHT32710.1"/>
    <property type="molecule type" value="Genomic_DNA"/>
</dbReference>
<accession>A0A6C0EWT8</accession>
<reference evidence="1" key="1">
    <citation type="journal article" date="2020" name="Nature">
        <title>Giant virus diversity and host interactions through global metagenomics.</title>
        <authorList>
            <person name="Schulz F."/>
            <person name="Roux S."/>
            <person name="Paez-Espino D."/>
            <person name="Jungbluth S."/>
            <person name="Walsh D.A."/>
            <person name="Denef V.J."/>
            <person name="McMahon K.D."/>
            <person name="Konstantinidis K.T."/>
            <person name="Eloe-Fadrosh E.A."/>
            <person name="Kyrpides N.C."/>
            <person name="Woyke T."/>
        </authorList>
    </citation>
    <scope>NUCLEOTIDE SEQUENCE</scope>
    <source>
        <strain evidence="1">GVMAG-M-3300009161-30</strain>
    </source>
</reference>